<dbReference type="AlphaFoldDB" id="A0A1I6R923"/>
<dbReference type="Proteomes" id="UP000198660">
    <property type="component" value="Unassembled WGS sequence"/>
</dbReference>
<evidence type="ECO:0000259" key="5">
    <source>
        <dbReference type="Pfam" id="PF00413"/>
    </source>
</evidence>
<dbReference type="SUPFAM" id="SSF55486">
    <property type="entry name" value="Metalloproteases ('zincins'), catalytic domain"/>
    <property type="match status" value="2"/>
</dbReference>
<keyword evidence="1" id="KW-0645">Protease</keyword>
<evidence type="ECO:0000313" key="6">
    <source>
        <dbReference type="EMBL" id="SFS61156.1"/>
    </source>
</evidence>
<feature type="domain" description="Peptidase M10 metallopeptidase" evidence="5">
    <location>
        <begin position="173"/>
        <end position="258"/>
    </location>
</feature>
<protein>
    <submittedName>
        <fullName evidence="6">Matrixin</fullName>
    </submittedName>
</protein>
<name>A0A1I6R923_9BACL</name>
<evidence type="ECO:0000256" key="4">
    <source>
        <dbReference type="ARBA" id="ARBA00022833"/>
    </source>
</evidence>
<sequence>MNGPTYNGTKVIKFPIGITITPFSETFKSFYQQKNMVVNYSDLDNLLKTITTEAIANWNKELGMKVFELRQPTQPKNNESTVNGFALGDNNIIVYPEINAEEPLTLGGTTTWFKNERDELIQIDKQKLMLNKSLTTPSPYPFPVNSGMIRINFYALNKVFSAMVIENQKIWVQNQYNGMYEVDTDNILKMIGNNDVTLNQSNYLFAITHELGHALGLDHTDDTQSIMYKGLNHLVAKVFSEKKFEISKLDIAAIKENYQMKSQVH</sequence>
<dbReference type="OrthoDB" id="2381527at2"/>
<dbReference type="GO" id="GO:0004222">
    <property type="term" value="F:metalloendopeptidase activity"/>
    <property type="evidence" value="ECO:0007669"/>
    <property type="project" value="InterPro"/>
</dbReference>
<dbReference type="GO" id="GO:0031012">
    <property type="term" value="C:extracellular matrix"/>
    <property type="evidence" value="ECO:0007669"/>
    <property type="project" value="InterPro"/>
</dbReference>
<dbReference type="InterPro" id="IPR001818">
    <property type="entry name" value="Pept_M10_metallopeptidase"/>
</dbReference>
<evidence type="ECO:0000256" key="2">
    <source>
        <dbReference type="ARBA" id="ARBA00022723"/>
    </source>
</evidence>
<accession>A0A1I6R923</accession>
<dbReference type="InterPro" id="IPR024079">
    <property type="entry name" value="MetalloPept_cat_dom_sf"/>
</dbReference>
<dbReference type="EMBL" id="FPAA01000004">
    <property type="protein sequence ID" value="SFS61156.1"/>
    <property type="molecule type" value="Genomic_DNA"/>
</dbReference>
<proteinExistence type="predicted"/>
<keyword evidence="7" id="KW-1185">Reference proteome</keyword>
<evidence type="ECO:0000256" key="1">
    <source>
        <dbReference type="ARBA" id="ARBA00022670"/>
    </source>
</evidence>
<reference evidence="7" key="1">
    <citation type="submission" date="2016-10" db="EMBL/GenBank/DDBJ databases">
        <authorList>
            <person name="Varghese N."/>
            <person name="Submissions S."/>
        </authorList>
    </citation>
    <scope>NUCLEOTIDE SEQUENCE [LARGE SCALE GENOMIC DNA]</scope>
    <source>
        <strain evidence="7">DSM 45789</strain>
    </source>
</reference>
<evidence type="ECO:0000313" key="7">
    <source>
        <dbReference type="Proteomes" id="UP000198660"/>
    </source>
</evidence>
<dbReference type="Gene3D" id="3.40.390.10">
    <property type="entry name" value="Collagenase (Catalytic Domain)"/>
    <property type="match status" value="1"/>
</dbReference>
<evidence type="ECO:0000256" key="3">
    <source>
        <dbReference type="ARBA" id="ARBA00022801"/>
    </source>
</evidence>
<gene>
    <name evidence="6" type="ORF">SAMN05444972_104278</name>
</gene>
<dbReference type="GO" id="GO:0006508">
    <property type="term" value="P:proteolysis"/>
    <property type="evidence" value="ECO:0007669"/>
    <property type="project" value="UniProtKB-KW"/>
</dbReference>
<dbReference type="RefSeq" id="WP_091836094.1">
    <property type="nucleotide sequence ID" value="NZ_FPAA01000004.1"/>
</dbReference>
<keyword evidence="3" id="KW-0378">Hydrolase</keyword>
<organism evidence="6 7">
    <name type="scientific">Marininema halotolerans</name>
    <dbReference type="NCBI Taxonomy" id="1155944"/>
    <lineage>
        <taxon>Bacteria</taxon>
        <taxon>Bacillati</taxon>
        <taxon>Bacillota</taxon>
        <taxon>Bacilli</taxon>
        <taxon>Bacillales</taxon>
        <taxon>Thermoactinomycetaceae</taxon>
        <taxon>Marininema</taxon>
    </lineage>
</organism>
<keyword evidence="2" id="KW-0479">Metal-binding</keyword>
<dbReference type="GO" id="GO:0008270">
    <property type="term" value="F:zinc ion binding"/>
    <property type="evidence" value="ECO:0007669"/>
    <property type="project" value="InterPro"/>
</dbReference>
<keyword evidence="4" id="KW-0862">Zinc</keyword>
<dbReference type="Pfam" id="PF00413">
    <property type="entry name" value="Peptidase_M10"/>
    <property type="match status" value="1"/>
</dbReference>